<evidence type="ECO:0000313" key="2">
    <source>
        <dbReference type="Proteomes" id="UP000054279"/>
    </source>
</evidence>
<dbReference type="InterPro" id="IPR014752">
    <property type="entry name" value="Arrestin-like_C"/>
</dbReference>
<dbReference type="OrthoDB" id="3024231at2759"/>
<sequence>MSLLKDILRKNTALSRSDTPPQLSDTSKKSLKKYAASVRSSSAGTIRSLRSLAESVVSFSSLLTLGGSRIPKRRRPDISRLGVPKWYKGTPPKPERIAGTEWIDGATVNEFKAGHVILNNLAAPQDPESCVILYSSASPASRHARYHNEAKIPGELRLNLKKATYVSSIDVWLVGRADSRINSDNTFLRCRARLWDKSSNASAINGVNLKGGRFPAGGYVFPFEFEALPEYITARLPSADVEKDVSGLDNNYTEN</sequence>
<protein>
    <submittedName>
        <fullName evidence="1">Uncharacterized protein</fullName>
    </submittedName>
</protein>
<evidence type="ECO:0000313" key="1">
    <source>
        <dbReference type="EMBL" id="KIJ28351.1"/>
    </source>
</evidence>
<dbReference type="Proteomes" id="UP000054279">
    <property type="component" value="Unassembled WGS sequence"/>
</dbReference>
<keyword evidence="2" id="KW-1185">Reference proteome</keyword>
<dbReference type="Gene3D" id="2.60.40.640">
    <property type="match status" value="1"/>
</dbReference>
<name>A0A0C9USP2_SPHS4</name>
<proteinExistence type="predicted"/>
<dbReference type="AlphaFoldDB" id="A0A0C9USP2"/>
<accession>A0A0C9USP2</accession>
<gene>
    <name evidence="1" type="ORF">M422DRAFT_270353</name>
</gene>
<dbReference type="HOGENOM" id="CLU_1090590_0_0_1"/>
<reference evidence="1 2" key="1">
    <citation type="submission" date="2014-06" db="EMBL/GenBank/DDBJ databases">
        <title>Evolutionary Origins and Diversification of the Mycorrhizal Mutualists.</title>
        <authorList>
            <consortium name="DOE Joint Genome Institute"/>
            <consortium name="Mycorrhizal Genomics Consortium"/>
            <person name="Kohler A."/>
            <person name="Kuo A."/>
            <person name="Nagy L.G."/>
            <person name="Floudas D."/>
            <person name="Copeland A."/>
            <person name="Barry K.W."/>
            <person name="Cichocki N."/>
            <person name="Veneault-Fourrey C."/>
            <person name="LaButti K."/>
            <person name="Lindquist E.A."/>
            <person name="Lipzen A."/>
            <person name="Lundell T."/>
            <person name="Morin E."/>
            <person name="Murat C."/>
            <person name="Riley R."/>
            <person name="Ohm R."/>
            <person name="Sun H."/>
            <person name="Tunlid A."/>
            <person name="Henrissat B."/>
            <person name="Grigoriev I.V."/>
            <person name="Hibbett D.S."/>
            <person name="Martin F."/>
        </authorList>
    </citation>
    <scope>NUCLEOTIDE SEQUENCE [LARGE SCALE GENOMIC DNA]</scope>
    <source>
        <strain evidence="1 2">SS14</strain>
    </source>
</reference>
<organism evidence="1 2">
    <name type="scientific">Sphaerobolus stellatus (strain SS14)</name>
    <dbReference type="NCBI Taxonomy" id="990650"/>
    <lineage>
        <taxon>Eukaryota</taxon>
        <taxon>Fungi</taxon>
        <taxon>Dikarya</taxon>
        <taxon>Basidiomycota</taxon>
        <taxon>Agaricomycotina</taxon>
        <taxon>Agaricomycetes</taxon>
        <taxon>Phallomycetidae</taxon>
        <taxon>Geastrales</taxon>
        <taxon>Sphaerobolaceae</taxon>
        <taxon>Sphaerobolus</taxon>
    </lineage>
</organism>
<dbReference type="EMBL" id="KN837308">
    <property type="protein sequence ID" value="KIJ28351.1"/>
    <property type="molecule type" value="Genomic_DNA"/>
</dbReference>